<dbReference type="GO" id="GO:0016747">
    <property type="term" value="F:acyltransferase activity, transferring groups other than amino-acyl groups"/>
    <property type="evidence" value="ECO:0007669"/>
    <property type="project" value="InterPro"/>
</dbReference>
<dbReference type="Pfam" id="PF13508">
    <property type="entry name" value="Acetyltransf_7"/>
    <property type="match status" value="1"/>
</dbReference>
<dbReference type="RefSeq" id="WP_093047469.1">
    <property type="nucleotide sequence ID" value="NZ_FOGT01000002.1"/>
</dbReference>
<dbReference type="SUPFAM" id="SSF55729">
    <property type="entry name" value="Acyl-CoA N-acyltransferases (Nat)"/>
    <property type="match status" value="1"/>
</dbReference>
<dbReference type="EMBL" id="FOGT01000002">
    <property type="protein sequence ID" value="SER57823.1"/>
    <property type="molecule type" value="Genomic_DNA"/>
</dbReference>
<protein>
    <submittedName>
        <fullName evidence="2">Acetyltransferase (GNAT) domain-containing protein</fullName>
    </submittedName>
</protein>
<evidence type="ECO:0000313" key="2">
    <source>
        <dbReference type="EMBL" id="SER57823.1"/>
    </source>
</evidence>
<dbReference type="Proteomes" id="UP000198571">
    <property type="component" value="Unassembled WGS sequence"/>
</dbReference>
<dbReference type="AlphaFoldDB" id="A0A1H9QDD9"/>
<dbReference type="Gene3D" id="3.40.630.30">
    <property type="match status" value="1"/>
</dbReference>
<keyword evidence="3" id="KW-1185">Reference proteome</keyword>
<organism evidence="2 3">
    <name type="scientific">Salipaludibacillus aurantiacus</name>
    <dbReference type="NCBI Taxonomy" id="1601833"/>
    <lineage>
        <taxon>Bacteria</taxon>
        <taxon>Bacillati</taxon>
        <taxon>Bacillota</taxon>
        <taxon>Bacilli</taxon>
        <taxon>Bacillales</taxon>
        <taxon>Bacillaceae</taxon>
    </lineage>
</organism>
<dbReference type="STRING" id="1601833.SAMN05518684_102134"/>
<proteinExistence type="predicted"/>
<keyword evidence="2" id="KW-0808">Transferase</keyword>
<sequence>MPIRLAEPKDIKQLVKMRWDFTLETSHNRSVIKEASYCQFENECEDFLIKALESRQWAIWVAESEGQIISHIYIELVEKVPRPGRITRPFAFMTNVYTLPDYRGEGVGSQLLSCVNDWAKQNRYEFIIVWPSEESIPYYKKNGYSHAAEPMEYFPL</sequence>
<dbReference type="OrthoDB" id="119498at2"/>
<reference evidence="3" key="1">
    <citation type="submission" date="2016-10" db="EMBL/GenBank/DDBJ databases">
        <authorList>
            <person name="Varghese N."/>
            <person name="Submissions S."/>
        </authorList>
    </citation>
    <scope>NUCLEOTIDE SEQUENCE [LARGE SCALE GENOMIC DNA]</scope>
    <source>
        <strain evidence="3">S9</strain>
    </source>
</reference>
<name>A0A1H9QDD9_9BACI</name>
<gene>
    <name evidence="2" type="ORF">SAMN05518684_102134</name>
</gene>
<dbReference type="InterPro" id="IPR000182">
    <property type="entry name" value="GNAT_dom"/>
</dbReference>
<dbReference type="PROSITE" id="PS51186">
    <property type="entry name" value="GNAT"/>
    <property type="match status" value="1"/>
</dbReference>
<evidence type="ECO:0000313" key="3">
    <source>
        <dbReference type="Proteomes" id="UP000198571"/>
    </source>
</evidence>
<feature type="domain" description="N-acetyltransferase" evidence="1">
    <location>
        <begin position="1"/>
        <end position="156"/>
    </location>
</feature>
<dbReference type="CDD" id="cd04301">
    <property type="entry name" value="NAT_SF"/>
    <property type="match status" value="1"/>
</dbReference>
<evidence type="ECO:0000259" key="1">
    <source>
        <dbReference type="PROSITE" id="PS51186"/>
    </source>
</evidence>
<accession>A0A1H9QDD9</accession>
<dbReference type="InterPro" id="IPR016181">
    <property type="entry name" value="Acyl_CoA_acyltransferase"/>
</dbReference>